<keyword evidence="16" id="KW-1185">Reference proteome</keyword>
<feature type="active site" description="Proton donor" evidence="10 12">
    <location>
        <position position="179"/>
    </location>
</feature>
<evidence type="ECO:0000313" key="16">
    <source>
        <dbReference type="Proteomes" id="UP000219215"/>
    </source>
</evidence>
<dbReference type="GO" id="GO:0004750">
    <property type="term" value="F:D-ribulose-phosphate 3-epimerase activity"/>
    <property type="evidence" value="ECO:0007669"/>
    <property type="project" value="UniProtKB-UniRule"/>
</dbReference>
<dbReference type="GO" id="GO:0019323">
    <property type="term" value="P:pentose catabolic process"/>
    <property type="evidence" value="ECO:0007669"/>
    <property type="project" value="UniProtKB-UniRule"/>
</dbReference>
<dbReference type="InterPro" id="IPR011060">
    <property type="entry name" value="RibuloseP-bd_barrel"/>
</dbReference>
<dbReference type="Pfam" id="PF00834">
    <property type="entry name" value="Ribul_P_3_epim"/>
    <property type="match status" value="1"/>
</dbReference>
<comment type="cofactor">
    <cofactor evidence="2">
        <name>Mn(2+)</name>
        <dbReference type="ChEBI" id="CHEBI:29035"/>
    </cofactor>
</comment>
<dbReference type="InterPro" id="IPR026019">
    <property type="entry name" value="Ribul_P_3_epim"/>
</dbReference>
<comment type="catalytic activity">
    <reaction evidence="1 10 11">
        <text>D-ribulose 5-phosphate = D-xylulose 5-phosphate</text>
        <dbReference type="Rhea" id="RHEA:13677"/>
        <dbReference type="ChEBI" id="CHEBI:57737"/>
        <dbReference type="ChEBI" id="CHEBI:58121"/>
        <dbReference type="EC" id="5.1.3.1"/>
    </reaction>
</comment>
<keyword evidence="13" id="KW-0170">Cobalt</keyword>
<dbReference type="EMBL" id="LT907975">
    <property type="protein sequence ID" value="SOB58479.1"/>
    <property type="molecule type" value="Genomic_DNA"/>
</dbReference>
<dbReference type="OrthoDB" id="1645589at2"/>
<evidence type="ECO:0000256" key="4">
    <source>
        <dbReference type="ARBA" id="ARBA00001947"/>
    </source>
</evidence>
<feature type="binding site" evidence="10 14">
    <location>
        <begin position="146"/>
        <end position="149"/>
    </location>
    <ligand>
        <name>substrate</name>
    </ligand>
</feature>
<evidence type="ECO:0000256" key="9">
    <source>
        <dbReference type="ARBA" id="ARBA00023235"/>
    </source>
</evidence>
<keyword evidence="9 10" id="KW-0413">Isomerase</keyword>
<comment type="pathway">
    <text evidence="10">Carbohydrate degradation.</text>
</comment>
<feature type="binding site" evidence="10 14">
    <location>
        <position position="12"/>
    </location>
    <ligand>
        <name>substrate</name>
    </ligand>
</feature>
<comment type="cofactor">
    <cofactor evidence="5">
        <name>Fe(2+)</name>
        <dbReference type="ChEBI" id="CHEBI:29033"/>
    </cofactor>
</comment>
<evidence type="ECO:0000256" key="3">
    <source>
        <dbReference type="ARBA" id="ARBA00001941"/>
    </source>
</evidence>
<feature type="binding site" evidence="10 13">
    <location>
        <position position="37"/>
    </location>
    <ligand>
        <name>a divalent metal cation</name>
        <dbReference type="ChEBI" id="CHEBI:60240"/>
    </ligand>
</feature>
<keyword evidence="13" id="KW-0862">Zinc</keyword>
<evidence type="ECO:0000256" key="8">
    <source>
        <dbReference type="ARBA" id="ARBA00022723"/>
    </source>
</evidence>
<evidence type="ECO:0000256" key="1">
    <source>
        <dbReference type="ARBA" id="ARBA00001782"/>
    </source>
</evidence>
<evidence type="ECO:0000313" key="15">
    <source>
        <dbReference type="EMBL" id="SOB58479.1"/>
    </source>
</evidence>
<dbReference type="HAMAP" id="MF_02227">
    <property type="entry name" value="RPE"/>
    <property type="match status" value="1"/>
</dbReference>
<comment type="cofactor">
    <cofactor evidence="10 13">
        <name>a divalent metal cation</name>
        <dbReference type="ChEBI" id="CHEBI:60240"/>
    </cofactor>
    <text evidence="10 13">Binds 1 divalent metal cation per subunit.</text>
</comment>
<keyword evidence="13" id="KW-0464">Manganese</keyword>
<feature type="binding site" evidence="10">
    <location>
        <begin position="179"/>
        <end position="181"/>
    </location>
    <ligand>
        <name>substrate</name>
    </ligand>
</feature>
<keyword evidence="10 11" id="KW-0119">Carbohydrate metabolism</keyword>
<feature type="binding site" evidence="10 13">
    <location>
        <position position="179"/>
    </location>
    <ligand>
        <name>a divalent metal cation</name>
        <dbReference type="ChEBI" id="CHEBI:60240"/>
    </ligand>
</feature>
<dbReference type="AlphaFoldDB" id="A0A2C8F7I4"/>
<proteinExistence type="inferred from homology"/>
<evidence type="ECO:0000256" key="5">
    <source>
        <dbReference type="ARBA" id="ARBA00001954"/>
    </source>
</evidence>
<evidence type="ECO:0000256" key="7">
    <source>
        <dbReference type="ARBA" id="ARBA00013188"/>
    </source>
</evidence>
<feature type="binding site" evidence="14">
    <location>
        <position position="181"/>
    </location>
    <ligand>
        <name>substrate</name>
    </ligand>
</feature>
<protein>
    <recommendedName>
        <fullName evidence="7 10">Ribulose-phosphate 3-epimerase</fullName>
        <ecNumber evidence="7 10">5.1.3.1</ecNumber>
    </recommendedName>
</protein>
<name>A0A2C8F7I4_9BACT</name>
<dbReference type="GO" id="GO:0005737">
    <property type="term" value="C:cytoplasm"/>
    <property type="evidence" value="ECO:0007669"/>
    <property type="project" value="UniProtKB-ARBA"/>
</dbReference>
<evidence type="ECO:0000256" key="2">
    <source>
        <dbReference type="ARBA" id="ARBA00001936"/>
    </source>
</evidence>
<dbReference type="CDD" id="cd00429">
    <property type="entry name" value="RPE"/>
    <property type="match status" value="1"/>
</dbReference>
<evidence type="ECO:0000256" key="13">
    <source>
        <dbReference type="PIRSR" id="PIRSR001461-2"/>
    </source>
</evidence>
<evidence type="ECO:0000256" key="14">
    <source>
        <dbReference type="PIRSR" id="PIRSR001461-3"/>
    </source>
</evidence>
<evidence type="ECO:0000256" key="12">
    <source>
        <dbReference type="PIRSR" id="PIRSR001461-1"/>
    </source>
</evidence>
<dbReference type="FunFam" id="3.20.20.70:FF:000004">
    <property type="entry name" value="Ribulose-phosphate 3-epimerase"/>
    <property type="match status" value="1"/>
</dbReference>
<feature type="binding site" evidence="10 13">
    <location>
        <position position="39"/>
    </location>
    <ligand>
        <name>a divalent metal cation</name>
        <dbReference type="ChEBI" id="CHEBI:60240"/>
    </ligand>
</feature>
<feature type="binding site" evidence="10 14">
    <location>
        <position position="70"/>
    </location>
    <ligand>
        <name>substrate</name>
    </ligand>
</feature>
<sequence>MSVENTVILSPSLLSSDFSRLGEELAMLEDAGVEWVHWDVMDGQFVPNITFGSPVIKACRKQSKLFFDVHLMIDNPGRYIKEFADAGADLICVHAESETHLERTVAEIANHGVRPAVAINPHTSLSAVQYLLPQLYMVLVMSVNPGFGGQSFIPFSIDKIRTLARMIKMHEADTLIQVDGGVTPANIAELHHAGADVFVSGSAFFGEPPYDKRLETFMEAACAGADQKACGWGAIAPPPILWTTDRSF</sequence>
<dbReference type="InterPro" id="IPR000056">
    <property type="entry name" value="Ribul_P_3_epim-like"/>
</dbReference>
<dbReference type="SUPFAM" id="SSF51366">
    <property type="entry name" value="Ribulose-phoshate binding barrel"/>
    <property type="match status" value="1"/>
</dbReference>
<dbReference type="NCBIfam" id="NF004076">
    <property type="entry name" value="PRK05581.1-4"/>
    <property type="match status" value="1"/>
</dbReference>
<dbReference type="PROSITE" id="PS01086">
    <property type="entry name" value="RIBUL_P_3_EPIMER_2"/>
    <property type="match status" value="1"/>
</dbReference>
<keyword evidence="8 10" id="KW-0479">Metal-binding</keyword>
<dbReference type="PIRSF" id="PIRSF001461">
    <property type="entry name" value="RPE"/>
    <property type="match status" value="1"/>
</dbReference>
<feature type="binding site" evidence="10 14">
    <location>
        <begin position="201"/>
        <end position="202"/>
    </location>
    <ligand>
        <name>substrate</name>
    </ligand>
</feature>
<dbReference type="NCBIfam" id="TIGR01163">
    <property type="entry name" value="rpe"/>
    <property type="match status" value="1"/>
</dbReference>
<dbReference type="InterPro" id="IPR013785">
    <property type="entry name" value="Aldolase_TIM"/>
</dbReference>
<evidence type="ECO:0000256" key="11">
    <source>
        <dbReference type="PIRNR" id="PIRNR001461"/>
    </source>
</evidence>
<dbReference type="Proteomes" id="UP000219215">
    <property type="component" value="Chromosome DPRO"/>
</dbReference>
<accession>A0A2C8F7I4</accession>
<dbReference type="GO" id="GO:0006098">
    <property type="term" value="P:pentose-phosphate shunt"/>
    <property type="evidence" value="ECO:0007669"/>
    <property type="project" value="UniProtKB-UniRule"/>
</dbReference>
<comment type="function">
    <text evidence="10">Catalyzes the reversible epimerization of D-ribulose 5-phosphate to D-xylulose 5-phosphate.</text>
</comment>
<gene>
    <name evidence="10 15" type="primary">rpe</name>
    <name evidence="15" type="ORF">DPRO_1581</name>
</gene>
<feature type="active site" description="Proton acceptor" evidence="10 12">
    <location>
        <position position="39"/>
    </location>
</feature>
<dbReference type="KEGG" id="pprf:DPRO_1581"/>
<dbReference type="PANTHER" id="PTHR11749">
    <property type="entry name" value="RIBULOSE-5-PHOSPHATE-3-EPIMERASE"/>
    <property type="match status" value="1"/>
</dbReference>
<organism evidence="15 16">
    <name type="scientific">Pseudodesulfovibrio profundus</name>
    <dbReference type="NCBI Taxonomy" id="57320"/>
    <lineage>
        <taxon>Bacteria</taxon>
        <taxon>Pseudomonadati</taxon>
        <taxon>Thermodesulfobacteriota</taxon>
        <taxon>Desulfovibrionia</taxon>
        <taxon>Desulfovibrionales</taxon>
        <taxon>Desulfovibrionaceae</taxon>
    </lineage>
</organism>
<reference evidence="16" key="1">
    <citation type="submission" date="2017-09" db="EMBL/GenBank/DDBJ databases">
        <authorList>
            <person name="Regsiter A."/>
            <person name="William W."/>
        </authorList>
    </citation>
    <scope>NUCLEOTIDE SEQUENCE [LARGE SCALE GENOMIC DNA]</scope>
    <source>
        <strain evidence="16">500-1</strain>
    </source>
</reference>
<dbReference type="EC" id="5.1.3.1" evidence="7 10"/>
<dbReference type="GO" id="GO:0046872">
    <property type="term" value="F:metal ion binding"/>
    <property type="evidence" value="ECO:0007669"/>
    <property type="project" value="UniProtKB-UniRule"/>
</dbReference>
<dbReference type="RefSeq" id="WP_097011531.1">
    <property type="nucleotide sequence ID" value="NZ_LT907975.1"/>
</dbReference>
<comment type="cofactor">
    <cofactor evidence="3">
        <name>Co(2+)</name>
        <dbReference type="ChEBI" id="CHEBI:48828"/>
    </cofactor>
</comment>
<evidence type="ECO:0000256" key="6">
    <source>
        <dbReference type="ARBA" id="ARBA00009541"/>
    </source>
</evidence>
<comment type="cofactor">
    <cofactor evidence="4">
        <name>Zn(2+)</name>
        <dbReference type="ChEBI" id="CHEBI:29105"/>
    </cofactor>
</comment>
<evidence type="ECO:0000256" key="10">
    <source>
        <dbReference type="HAMAP-Rule" id="MF_02227"/>
    </source>
</evidence>
<comment type="similarity">
    <text evidence="6 10 11">Belongs to the ribulose-phosphate 3-epimerase family.</text>
</comment>
<feature type="binding site" evidence="10 13">
    <location>
        <position position="70"/>
    </location>
    <ligand>
        <name>a divalent metal cation</name>
        <dbReference type="ChEBI" id="CHEBI:60240"/>
    </ligand>
</feature>
<dbReference type="Gene3D" id="3.20.20.70">
    <property type="entry name" value="Aldolase class I"/>
    <property type="match status" value="1"/>
</dbReference>